<gene>
    <name evidence="2" type="ORF">SAMN04488004_11658</name>
</gene>
<keyword evidence="3" id="KW-1185">Reference proteome</keyword>
<evidence type="ECO:0000256" key="1">
    <source>
        <dbReference type="SAM" id="SignalP"/>
    </source>
</evidence>
<dbReference type="Proteomes" id="UP000199550">
    <property type="component" value="Unassembled WGS sequence"/>
</dbReference>
<evidence type="ECO:0000313" key="2">
    <source>
        <dbReference type="EMBL" id="SFL38249.1"/>
    </source>
</evidence>
<dbReference type="EMBL" id="FOTF01000016">
    <property type="protein sequence ID" value="SFL38249.1"/>
    <property type="molecule type" value="Genomic_DNA"/>
</dbReference>
<feature type="chain" id="PRO_5011762217" description="Lipoprotein" evidence="1">
    <location>
        <begin position="23"/>
        <end position="191"/>
    </location>
</feature>
<sequence length="191" mass="19673">MKFMFSSVIACLALAGCAGVGATGTGTPIMNSDVDIGQAAPGAGLAFGKIDTTCGVAPASLGTAVASASGYTVYDSKPTSTAPRAHYVDGFTDGCLRQFTAALVLTGDVQTHEGVRYQASNTRPYSETDTAYEVIKGKYCGAPSGQSCGAKIDALGRRTVFLTAYPSFSDSDNWVEYLLHEGVVADAGAER</sequence>
<protein>
    <recommendedName>
        <fullName evidence="4">Lipoprotein</fullName>
    </recommendedName>
</protein>
<organism evidence="2 3">
    <name type="scientific">Loktanella salsilacus</name>
    <dbReference type="NCBI Taxonomy" id="195913"/>
    <lineage>
        <taxon>Bacteria</taxon>
        <taxon>Pseudomonadati</taxon>
        <taxon>Pseudomonadota</taxon>
        <taxon>Alphaproteobacteria</taxon>
        <taxon>Rhodobacterales</taxon>
        <taxon>Roseobacteraceae</taxon>
        <taxon>Loktanella</taxon>
    </lineage>
</organism>
<feature type="signal peptide" evidence="1">
    <location>
        <begin position="1"/>
        <end position="22"/>
    </location>
</feature>
<dbReference type="OrthoDB" id="7865311at2"/>
<proteinExistence type="predicted"/>
<name>A0A1I4H7I3_9RHOB</name>
<evidence type="ECO:0000313" key="3">
    <source>
        <dbReference type="Proteomes" id="UP000199550"/>
    </source>
</evidence>
<dbReference type="STRING" id="195913.SAMN04488004_11658"/>
<evidence type="ECO:0008006" key="4">
    <source>
        <dbReference type="Google" id="ProtNLM"/>
    </source>
</evidence>
<reference evidence="2 3" key="1">
    <citation type="submission" date="2016-10" db="EMBL/GenBank/DDBJ databases">
        <authorList>
            <person name="de Groot N.N."/>
        </authorList>
    </citation>
    <scope>NUCLEOTIDE SEQUENCE [LARGE SCALE GENOMIC DNA]</scope>
    <source>
        <strain evidence="2 3">DSM 16199</strain>
    </source>
</reference>
<dbReference type="PROSITE" id="PS51257">
    <property type="entry name" value="PROKAR_LIPOPROTEIN"/>
    <property type="match status" value="1"/>
</dbReference>
<dbReference type="AlphaFoldDB" id="A0A1I4H7I3"/>
<dbReference type="RefSeq" id="WP_090190517.1">
    <property type="nucleotide sequence ID" value="NZ_FOTF01000016.1"/>
</dbReference>
<keyword evidence="1" id="KW-0732">Signal</keyword>
<accession>A0A1I4H7I3</accession>